<feature type="compositionally biased region" description="Basic and acidic residues" evidence="1">
    <location>
        <begin position="814"/>
        <end position="887"/>
    </location>
</feature>
<keyword evidence="5" id="KW-1185">Reference proteome</keyword>
<dbReference type="KEGG" id="mis:MICPUN_61618"/>
<evidence type="ECO:0000313" key="4">
    <source>
        <dbReference type="EMBL" id="ACO65677.1"/>
    </source>
</evidence>
<dbReference type="InterPro" id="IPR000008">
    <property type="entry name" value="C2_dom"/>
</dbReference>
<dbReference type="PROSITE" id="PS50004">
    <property type="entry name" value="C2"/>
    <property type="match status" value="3"/>
</dbReference>
<reference evidence="4 5" key="1">
    <citation type="journal article" date="2009" name="Science">
        <title>Green evolution and dynamic adaptations revealed by genomes of the marine picoeukaryotes Micromonas.</title>
        <authorList>
            <person name="Worden A.Z."/>
            <person name="Lee J.H."/>
            <person name="Mock T."/>
            <person name="Rouze P."/>
            <person name="Simmons M.P."/>
            <person name="Aerts A.L."/>
            <person name="Allen A.E."/>
            <person name="Cuvelier M.L."/>
            <person name="Derelle E."/>
            <person name="Everett M.V."/>
            <person name="Foulon E."/>
            <person name="Grimwood J."/>
            <person name="Gundlach H."/>
            <person name="Henrissat B."/>
            <person name="Napoli C."/>
            <person name="McDonald S.M."/>
            <person name="Parker M.S."/>
            <person name="Rombauts S."/>
            <person name="Salamov A."/>
            <person name="Von Dassow P."/>
            <person name="Badger J.H."/>
            <person name="Coutinho P.M."/>
            <person name="Demir E."/>
            <person name="Dubchak I."/>
            <person name="Gentemann C."/>
            <person name="Eikrem W."/>
            <person name="Gready J.E."/>
            <person name="John U."/>
            <person name="Lanier W."/>
            <person name="Lindquist E.A."/>
            <person name="Lucas S."/>
            <person name="Mayer K.F."/>
            <person name="Moreau H."/>
            <person name="Not F."/>
            <person name="Otillar R."/>
            <person name="Panaud O."/>
            <person name="Pangilinan J."/>
            <person name="Paulsen I."/>
            <person name="Piegu B."/>
            <person name="Poliakov A."/>
            <person name="Robbens S."/>
            <person name="Schmutz J."/>
            <person name="Toulza E."/>
            <person name="Wyss T."/>
            <person name="Zelensky A."/>
            <person name="Zhou K."/>
            <person name="Armbrust E.V."/>
            <person name="Bhattacharya D."/>
            <person name="Goodenough U.W."/>
            <person name="Van de Peer Y."/>
            <person name="Grigoriev I.V."/>
        </authorList>
    </citation>
    <scope>NUCLEOTIDE SEQUENCE [LARGE SCALE GENOMIC DNA]</scope>
    <source>
        <strain evidence="5">RCC299 / NOUM17</strain>
    </source>
</reference>
<dbReference type="RefSeq" id="XP_002504419.1">
    <property type="nucleotide sequence ID" value="XM_002504373.1"/>
</dbReference>
<feature type="compositionally biased region" description="Acidic residues" evidence="1">
    <location>
        <begin position="1037"/>
        <end position="1047"/>
    </location>
</feature>
<feature type="transmembrane region" description="Helical" evidence="2">
    <location>
        <begin position="966"/>
        <end position="983"/>
    </location>
</feature>
<dbReference type="eggNOG" id="ENOG502QR9H">
    <property type="taxonomic scope" value="Eukaryota"/>
</dbReference>
<dbReference type="SUPFAM" id="SSF49562">
    <property type="entry name" value="C2 domain (Calcium/lipid-binding domain, CaLB)"/>
    <property type="match status" value="3"/>
</dbReference>
<evidence type="ECO:0000256" key="2">
    <source>
        <dbReference type="SAM" id="Phobius"/>
    </source>
</evidence>
<dbReference type="CDD" id="cd00030">
    <property type="entry name" value="C2"/>
    <property type="match status" value="2"/>
</dbReference>
<dbReference type="FunCoup" id="C1ED16">
    <property type="interactions" value="655"/>
</dbReference>
<dbReference type="Pfam" id="PF00168">
    <property type="entry name" value="C2"/>
    <property type="match status" value="3"/>
</dbReference>
<dbReference type="AlphaFoldDB" id="C1ED16"/>
<dbReference type="Proteomes" id="UP000002009">
    <property type="component" value="Chromosome 9"/>
</dbReference>
<gene>
    <name evidence="4" type="ORF">MICPUN_61618</name>
</gene>
<feature type="domain" description="C2" evidence="3">
    <location>
        <begin position="354"/>
        <end position="478"/>
    </location>
</feature>
<sequence>MVRKQESEVGKFECVLAESGKAPSVGKLHVYKTSAVFKAEMFGLDNTTVSVKRRDLTHLDATQSLKLSVVYKDGKKKLDLQFASTKAPFRCIVDAWKLAESDVKPMFAVPVQKEDKHAKKDYGKGMEGIVNMVKDKALTSYESANEKLKKVMRLKAGAKIPPTPKLPLIECEEVVSKCLFVRVHRAENLLAMDAGNTSDPFVVVRYRGLEATSSTMPKTLNPEWNEVFHFRTPPGKVELDDDDKVEIVVYDRDFGGLNDFIGYAKVDMEGVRVDEGAGRPPYVNKPRKIRQWHDLEPLPKNQKSDFFDMNHMKEKLMFWEGERGITGRVFIETWVGNRHDDEFRVAGVPTLKVPEPEAERRVSHYVDPVTALLRVEVKRGRNIMNLDDDGGSDPYCEVALVDPKGVRPEQTQATHYIDDATDPEWDRSFNFILAKPYVDHLVLRVYDYDGATSFDDLIGMAKIPIHELDVYKGTKRPPDERWITLVDKEGNDRNKDGEVYGDVCVRAYLDEEYFEHLHGGNATAEVGRMTVDVLRATDLPKDTTTFAVVKMGPYWTRLPGVENSSKPAWKQRLRYPVFEPSARCTVALFEGTASSCKFLGRVKLQLSTMEDGVRYAGSFQLMARDPSSGEIKKTCKLECGMQFNYKNGGSLVARKYLEPTLPDKWYFSPMSDEEKERMIKAHKNMIVERMKHSSPPMNETVSKELLEFSKHEVNIGSIKSSIARIQRLTAGFDKIGSGLTYALSWESIPATALTQCYIVYLIYKPNMFIPSLLCLVALYSLALFPSRYGRVLQRMEADEWLSQGLPFPPPTEEEERRKKEAEEERKRKEEEEEEARKKAEEEEKKLAKLEGDADKNRADREKRLEEKKKKREAEEKKRKEAEERANAPKEAFNWESINPLASLQKQMDEVFAMITMSQNILDEAASCAERVAGILSWEEPRVTAGVLVVILALAWALVYVEVVTRFFIKIVLGVVVKTIFKIVSPATIKFGISCGVLFALRHPAILPDEQTRIQMEARKRAEREAALAKAAALEAAGGDEDDEEEEAAVVAAPPPPPAPSAILDPRPLAPLNVFFRMPTQSDRLL</sequence>
<dbReference type="OrthoDB" id="67700at2759"/>
<organism evidence="4 5">
    <name type="scientific">Micromonas commoda (strain RCC299 / NOUM17 / CCMP2709)</name>
    <name type="common">Picoplanktonic green alga</name>
    <dbReference type="NCBI Taxonomy" id="296587"/>
    <lineage>
        <taxon>Eukaryota</taxon>
        <taxon>Viridiplantae</taxon>
        <taxon>Chlorophyta</taxon>
        <taxon>Mamiellophyceae</taxon>
        <taxon>Mamiellales</taxon>
        <taxon>Mamiellaceae</taxon>
        <taxon>Micromonas</taxon>
    </lineage>
</organism>
<dbReference type="EMBL" id="CP001329">
    <property type="protein sequence ID" value="ACO65677.1"/>
    <property type="molecule type" value="Genomic_DNA"/>
</dbReference>
<dbReference type="CDD" id="cd08379">
    <property type="entry name" value="C2D_MCTP_PRT_plant"/>
    <property type="match status" value="1"/>
</dbReference>
<protein>
    <recommendedName>
        <fullName evidence="3">C2 domain-containing protein</fullName>
    </recommendedName>
</protein>
<keyword evidence="2" id="KW-1133">Transmembrane helix</keyword>
<evidence type="ECO:0000256" key="1">
    <source>
        <dbReference type="SAM" id="MobiDB-lite"/>
    </source>
</evidence>
<dbReference type="InterPro" id="IPR035892">
    <property type="entry name" value="C2_domain_sf"/>
</dbReference>
<name>C1ED16_MICCC</name>
<accession>C1ED16</accession>
<dbReference type="Gene3D" id="2.60.40.150">
    <property type="entry name" value="C2 domain"/>
    <property type="match status" value="3"/>
</dbReference>
<dbReference type="SMART" id="SM00239">
    <property type="entry name" value="C2"/>
    <property type="match status" value="3"/>
</dbReference>
<dbReference type="PANTHER" id="PTHR31425:SF50">
    <property type="entry name" value="FT-INTERACTING PROTEIN 3-RELATED"/>
    <property type="match status" value="1"/>
</dbReference>
<dbReference type="STRING" id="296587.C1ED16"/>
<feature type="region of interest" description="Disordered" evidence="1">
    <location>
        <begin position="1035"/>
        <end position="1064"/>
    </location>
</feature>
<proteinExistence type="predicted"/>
<dbReference type="GeneID" id="8246284"/>
<keyword evidence="2" id="KW-0812">Transmembrane</keyword>
<feature type="domain" description="C2" evidence="3">
    <location>
        <begin position="509"/>
        <end position="619"/>
    </location>
</feature>
<feature type="transmembrane region" description="Helical" evidence="2">
    <location>
        <begin position="942"/>
        <end position="960"/>
    </location>
</feature>
<feature type="domain" description="C2" evidence="3">
    <location>
        <begin position="160"/>
        <end position="281"/>
    </location>
</feature>
<dbReference type="InParanoid" id="C1ED16"/>
<dbReference type="InterPro" id="IPR047255">
    <property type="entry name" value="C2D_MCTP_PRT_plant"/>
</dbReference>
<dbReference type="InterPro" id="IPR047259">
    <property type="entry name" value="QUIRKY-like"/>
</dbReference>
<feature type="region of interest" description="Disordered" evidence="1">
    <location>
        <begin position="802"/>
        <end position="887"/>
    </location>
</feature>
<keyword evidence="2" id="KW-0472">Membrane</keyword>
<dbReference type="PANTHER" id="PTHR31425">
    <property type="entry name" value="PHOSPHORIBOSYLANTHRANILATE TRANSFERASE ISOFORM 1"/>
    <property type="match status" value="1"/>
</dbReference>
<dbReference type="OMA" id="PLEPTWY"/>
<evidence type="ECO:0000313" key="5">
    <source>
        <dbReference type="Proteomes" id="UP000002009"/>
    </source>
</evidence>
<evidence type="ECO:0000259" key="3">
    <source>
        <dbReference type="PROSITE" id="PS50004"/>
    </source>
</evidence>